<dbReference type="PANTHER" id="PTHR39352">
    <property type="entry name" value="PROTEIN CBG14251"/>
    <property type="match status" value="1"/>
</dbReference>
<sequence>MKSSWKSPYTVIHRLRPFYYSKQTIVVNPKLLLMEDALKEAVNDHFAAITTEFEENRSVLSVLHQAVMEGSGLMYPSNYEFNEENENAGEEAKHNAEIQKQKKEKEIEIAEEVVERVIALLPIEAELSTHSGSELSVEKATVKSIVLLMDSDGWFFEEDDDDEESNDD</sequence>
<protein>
    <submittedName>
        <fullName evidence="2">Uncharacterized protein</fullName>
    </submittedName>
</protein>
<dbReference type="Proteomes" id="UP000829354">
    <property type="component" value="Chromosome X"/>
</dbReference>
<feature type="coiled-coil region" evidence="1">
    <location>
        <begin position="93"/>
        <end position="120"/>
    </location>
</feature>
<proteinExistence type="predicted"/>
<accession>A0AAE9FJQ9</accession>
<reference evidence="2 3" key="1">
    <citation type="submission" date="2022-04" db="EMBL/GenBank/DDBJ databases">
        <title>Chromosome-level reference genomes for two strains of Caenorhabditis briggsae: an improved platform for comparative genomics.</title>
        <authorList>
            <person name="Stevens L."/>
            <person name="Andersen E."/>
        </authorList>
    </citation>
    <scope>NUCLEOTIDE SEQUENCE [LARGE SCALE GENOMIC DNA]</scope>
    <source>
        <strain evidence="2">VX34</strain>
        <tissue evidence="2">Whole-organism</tissue>
    </source>
</reference>
<dbReference type="PANTHER" id="PTHR39352:SF1">
    <property type="entry name" value="NEUROPEPTIDE-LIKE PROTEIN"/>
    <property type="match status" value="1"/>
</dbReference>
<dbReference type="EMBL" id="CP092625">
    <property type="protein sequence ID" value="UMM41159.1"/>
    <property type="molecule type" value="Genomic_DNA"/>
</dbReference>
<evidence type="ECO:0000313" key="3">
    <source>
        <dbReference type="Proteomes" id="UP000829354"/>
    </source>
</evidence>
<keyword evidence="3" id="KW-1185">Reference proteome</keyword>
<gene>
    <name evidence="2" type="ORF">L5515_017541</name>
</gene>
<dbReference type="AlphaFoldDB" id="A0AAE9FJQ9"/>
<keyword evidence="1" id="KW-0175">Coiled coil</keyword>
<name>A0AAE9FJQ9_CAEBR</name>
<evidence type="ECO:0000313" key="2">
    <source>
        <dbReference type="EMBL" id="UMM41159.1"/>
    </source>
</evidence>
<evidence type="ECO:0000256" key="1">
    <source>
        <dbReference type="SAM" id="Coils"/>
    </source>
</evidence>
<organism evidence="2 3">
    <name type="scientific">Caenorhabditis briggsae</name>
    <dbReference type="NCBI Taxonomy" id="6238"/>
    <lineage>
        <taxon>Eukaryota</taxon>
        <taxon>Metazoa</taxon>
        <taxon>Ecdysozoa</taxon>
        <taxon>Nematoda</taxon>
        <taxon>Chromadorea</taxon>
        <taxon>Rhabditida</taxon>
        <taxon>Rhabditina</taxon>
        <taxon>Rhabditomorpha</taxon>
        <taxon>Rhabditoidea</taxon>
        <taxon>Rhabditidae</taxon>
        <taxon>Peloderinae</taxon>
        <taxon>Caenorhabditis</taxon>
    </lineage>
</organism>